<dbReference type="Pfam" id="PF00202">
    <property type="entry name" value="Aminotran_3"/>
    <property type="match status" value="1"/>
</dbReference>
<dbReference type="Gene3D" id="3.40.640.10">
    <property type="entry name" value="Type I PLP-dependent aspartate aminotransferase-like (Major domain)"/>
    <property type="match status" value="1"/>
</dbReference>
<evidence type="ECO:0000256" key="2">
    <source>
        <dbReference type="ARBA" id="ARBA00022898"/>
    </source>
</evidence>
<reference evidence="3" key="1">
    <citation type="submission" date="2020-05" db="EMBL/GenBank/DDBJ databases">
        <authorList>
            <person name="Chiriac C."/>
            <person name="Salcher M."/>
            <person name="Ghai R."/>
            <person name="Kavagutti S V."/>
        </authorList>
    </citation>
    <scope>NUCLEOTIDE SEQUENCE</scope>
</reference>
<gene>
    <name evidence="3" type="ORF">UFOPK1493_00735</name>
</gene>
<sequence>MTTPTTIDRARLAELIADEQRRFVDLHPRSAAKGAAAATHLLGGVPMPWMTRLPGSFPLFFTEAHGARFVDADGIEYVDFCLGDTGAMAGHALPQVADALAEQARRGITTMLPNDDAPWVAAELARRFGLPVWQIAMTATDANRFVLRFCRHLTGRPKVLVMDWCYHGTVDEAFAVLDADGRVIARPGSLGPPVDPSVTTKVVEFNDLDALDAALAGGDVACVLMEPALTNIGIVLPDPGYLEGVREITRRHGTLLIIDETHTICVGPGGATQAWGLDPDFFVIGKTIGGGMPVAAYGMSAEMAERLARPVTEDTIDTSGVGGTLTGNALALAAVRATLSSALREPDFEHMIPLATAWTEGVQASYRAAGLPWHVQQLGARAEYWFCPPPRNGAMAAAGIDGDLDRFMHLWALNRGILLTPFHNMALFSPHHQRADVDRHTEVFAAAVEALTAP</sequence>
<name>A0A6J6C8A6_9ZZZZ</name>
<dbReference type="NCBIfam" id="NF005453">
    <property type="entry name" value="PRK07046.1"/>
    <property type="match status" value="1"/>
</dbReference>
<accession>A0A6J6C8A6</accession>
<dbReference type="GO" id="GO:0008483">
    <property type="term" value="F:transaminase activity"/>
    <property type="evidence" value="ECO:0007669"/>
    <property type="project" value="InterPro"/>
</dbReference>
<evidence type="ECO:0000256" key="1">
    <source>
        <dbReference type="ARBA" id="ARBA00001933"/>
    </source>
</evidence>
<dbReference type="Gene3D" id="3.90.1150.10">
    <property type="entry name" value="Aspartate Aminotransferase, domain 1"/>
    <property type="match status" value="1"/>
</dbReference>
<dbReference type="PANTHER" id="PTHR43713">
    <property type="entry name" value="GLUTAMATE-1-SEMIALDEHYDE 2,1-AMINOMUTASE"/>
    <property type="match status" value="1"/>
</dbReference>
<organism evidence="3">
    <name type="scientific">freshwater metagenome</name>
    <dbReference type="NCBI Taxonomy" id="449393"/>
    <lineage>
        <taxon>unclassified sequences</taxon>
        <taxon>metagenomes</taxon>
        <taxon>ecological metagenomes</taxon>
    </lineage>
</organism>
<dbReference type="GO" id="GO:0030170">
    <property type="term" value="F:pyridoxal phosphate binding"/>
    <property type="evidence" value="ECO:0007669"/>
    <property type="project" value="InterPro"/>
</dbReference>
<dbReference type="SUPFAM" id="SSF53383">
    <property type="entry name" value="PLP-dependent transferases"/>
    <property type="match status" value="1"/>
</dbReference>
<protein>
    <submittedName>
        <fullName evidence="3">Unannotated protein</fullName>
    </submittedName>
</protein>
<proteinExistence type="predicted"/>
<dbReference type="PANTHER" id="PTHR43713:SF3">
    <property type="entry name" value="GLUTAMATE-1-SEMIALDEHYDE 2,1-AMINOMUTASE 1, CHLOROPLASTIC-RELATED"/>
    <property type="match status" value="1"/>
</dbReference>
<dbReference type="AlphaFoldDB" id="A0A6J6C8A6"/>
<comment type="cofactor">
    <cofactor evidence="1">
        <name>pyridoxal 5'-phosphate</name>
        <dbReference type="ChEBI" id="CHEBI:597326"/>
    </cofactor>
</comment>
<dbReference type="EMBL" id="CAEZSR010000016">
    <property type="protein sequence ID" value="CAB4546683.1"/>
    <property type="molecule type" value="Genomic_DNA"/>
</dbReference>
<keyword evidence="2" id="KW-0663">Pyridoxal phosphate</keyword>
<dbReference type="InterPro" id="IPR015424">
    <property type="entry name" value="PyrdxlP-dep_Trfase"/>
</dbReference>
<dbReference type="InterPro" id="IPR015421">
    <property type="entry name" value="PyrdxlP-dep_Trfase_major"/>
</dbReference>
<dbReference type="InterPro" id="IPR015422">
    <property type="entry name" value="PyrdxlP-dep_Trfase_small"/>
</dbReference>
<dbReference type="InterPro" id="IPR005814">
    <property type="entry name" value="Aminotrans_3"/>
</dbReference>
<evidence type="ECO:0000313" key="3">
    <source>
        <dbReference type="EMBL" id="CAB4546683.1"/>
    </source>
</evidence>